<accession>A0ABP0HH24</accession>
<name>A0ABP0HH24_9DINO</name>
<gene>
    <name evidence="1" type="ORF">SCF082_LOCUS1770</name>
    <name evidence="2" type="ORF">SCF082_LOCUS1835</name>
</gene>
<evidence type="ECO:0000313" key="2">
    <source>
        <dbReference type="EMBL" id="CAK8989500.1"/>
    </source>
</evidence>
<evidence type="ECO:0000313" key="1">
    <source>
        <dbReference type="EMBL" id="CAK8989354.1"/>
    </source>
</evidence>
<keyword evidence="3" id="KW-1185">Reference proteome</keyword>
<dbReference type="EMBL" id="CAXAMM010000892">
    <property type="protein sequence ID" value="CAK8989500.1"/>
    <property type="molecule type" value="Genomic_DNA"/>
</dbReference>
<organism evidence="2 3">
    <name type="scientific">Durusdinium trenchii</name>
    <dbReference type="NCBI Taxonomy" id="1381693"/>
    <lineage>
        <taxon>Eukaryota</taxon>
        <taxon>Sar</taxon>
        <taxon>Alveolata</taxon>
        <taxon>Dinophyceae</taxon>
        <taxon>Suessiales</taxon>
        <taxon>Symbiodiniaceae</taxon>
        <taxon>Durusdinium</taxon>
    </lineage>
</organism>
<dbReference type="EMBL" id="CAXAMM010000869">
    <property type="protein sequence ID" value="CAK8989354.1"/>
    <property type="molecule type" value="Genomic_DNA"/>
</dbReference>
<comment type="caution">
    <text evidence="2">The sequence shown here is derived from an EMBL/GenBank/DDBJ whole genome shotgun (WGS) entry which is preliminary data.</text>
</comment>
<protein>
    <submittedName>
        <fullName evidence="2">FO synthase subunit 1</fullName>
    </submittedName>
</protein>
<dbReference type="Proteomes" id="UP001642464">
    <property type="component" value="Unassembled WGS sequence"/>
</dbReference>
<evidence type="ECO:0000313" key="3">
    <source>
        <dbReference type="Proteomes" id="UP001642464"/>
    </source>
</evidence>
<sequence length="579" mass="64398">MLLDSDSVEASLFLERLIGDWDRQPQGLKQVWSYKLAVPVHSSCGAFLHGMELLKAKTSEAEFNDVRDSVREQFMSQLMDSDLLNAMNSNVPPLDLSAVPVFRDILAKNESRLAREIETRDAELARKVAEATLEQMKVKLEHDLSTLRKRIPSREMETKNAALDVQYIHKRQRTGNSWVADWMADWCNVEFVDEKMSSVVPNFSKFLSKFAGSPGKTLVMVGFDVTLWPSKAQLTNSALTVLGTVVSMSANNVAHVQLPVCHAATKPEVVLKHSRSVEDALLSAKMDLTNSIILVFKKDDARQQDRRKSVQQCYAAMSAHFKGSDSCPWGKSAAIQAGYVDNLPLIKVTEMIGYDEISKPSPGARVEQYAEFARAVMDRSLAKKSPPVRYYGCFRDDLQEHKDILATLKATAYQHWDSSSAAPPKQRPVPAAASEEPVQLTLLGWNNGRAIWPGNILEKFATDTPQHKILLSLKEEFDRLCPNQERSDTRGAVTVPRASGSPDFSIEDGKMPIDVNRLVDLAPVSDAEAKAKRQGLCCSTVLSHVKYDMCLVCFSLSPSFACQAGLFCGSIRSTRHRCE</sequence>
<reference evidence="2 3" key="1">
    <citation type="submission" date="2024-02" db="EMBL/GenBank/DDBJ databases">
        <authorList>
            <person name="Chen Y."/>
            <person name="Shah S."/>
            <person name="Dougan E. K."/>
            <person name="Thang M."/>
            <person name="Chan C."/>
        </authorList>
    </citation>
    <scope>NUCLEOTIDE SEQUENCE [LARGE SCALE GENOMIC DNA]</scope>
</reference>
<proteinExistence type="predicted"/>